<reference evidence="2" key="1">
    <citation type="submission" date="2022-08" db="EMBL/GenBank/DDBJ databases">
        <title>Draft genome sequencing of Roseisolibacter agri AW1220.</title>
        <authorList>
            <person name="Tobiishi Y."/>
            <person name="Tonouchi A."/>
        </authorList>
    </citation>
    <scope>NUCLEOTIDE SEQUENCE</scope>
    <source>
        <strain evidence="2">AW1220</strain>
    </source>
</reference>
<accession>A0AA37Q8L2</accession>
<proteinExistence type="predicted"/>
<gene>
    <name evidence="2" type="ORF">rosag_15490</name>
</gene>
<comment type="caution">
    <text evidence="2">The sequence shown here is derived from an EMBL/GenBank/DDBJ whole genome shotgun (WGS) entry which is preliminary data.</text>
</comment>
<organism evidence="2 3">
    <name type="scientific">Roseisolibacter agri</name>
    <dbReference type="NCBI Taxonomy" id="2014610"/>
    <lineage>
        <taxon>Bacteria</taxon>
        <taxon>Pseudomonadati</taxon>
        <taxon>Gemmatimonadota</taxon>
        <taxon>Gemmatimonadia</taxon>
        <taxon>Gemmatimonadales</taxon>
        <taxon>Gemmatimonadaceae</taxon>
        <taxon>Roseisolibacter</taxon>
    </lineage>
</organism>
<evidence type="ECO:0000313" key="2">
    <source>
        <dbReference type="EMBL" id="GLC25036.1"/>
    </source>
</evidence>
<sequence>MREPDHDRLRDEHEAAQYSEHLAQTVVAHVFGEAALIDVSARERLEALLQRTDDATLATLASHTCPAPTPPAYEPAYEAGADDDLPF</sequence>
<dbReference type="EMBL" id="BRXS01000002">
    <property type="protein sequence ID" value="GLC25036.1"/>
    <property type="molecule type" value="Genomic_DNA"/>
</dbReference>
<evidence type="ECO:0000256" key="1">
    <source>
        <dbReference type="SAM" id="MobiDB-lite"/>
    </source>
</evidence>
<dbReference type="RefSeq" id="WP_284349476.1">
    <property type="nucleotide sequence ID" value="NZ_BRXS01000002.1"/>
</dbReference>
<feature type="region of interest" description="Disordered" evidence="1">
    <location>
        <begin position="66"/>
        <end position="87"/>
    </location>
</feature>
<keyword evidence="3" id="KW-1185">Reference proteome</keyword>
<protein>
    <submittedName>
        <fullName evidence="2">Uncharacterized protein</fullName>
    </submittedName>
</protein>
<name>A0AA37Q8L2_9BACT</name>
<dbReference type="Proteomes" id="UP001161325">
    <property type="component" value="Unassembled WGS sequence"/>
</dbReference>
<evidence type="ECO:0000313" key="3">
    <source>
        <dbReference type="Proteomes" id="UP001161325"/>
    </source>
</evidence>
<dbReference type="AlphaFoldDB" id="A0AA37Q8L2"/>